<evidence type="ECO:0000313" key="2">
    <source>
        <dbReference type="EMBL" id="CAG6792760.1"/>
    </source>
</evidence>
<dbReference type="EMBL" id="HBUF01683118">
    <property type="protein sequence ID" value="CAG6792760.1"/>
    <property type="molecule type" value="Transcribed_RNA"/>
</dbReference>
<protein>
    <submittedName>
        <fullName evidence="2">Uncharacterized protein</fullName>
    </submittedName>
</protein>
<name>A0A8D9C140_9HEMI</name>
<reference evidence="2" key="1">
    <citation type="submission" date="2021-05" db="EMBL/GenBank/DDBJ databases">
        <authorList>
            <person name="Alioto T."/>
            <person name="Alioto T."/>
            <person name="Gomez Garrido J."/>
        </authorList>
    </citation>
    <scope>NUCLEOTIDE SEQUENCE</scope>
</reference>
<dbReference type="AlphaFoldDB" id="A0A8D9C140"/>
<feature type="transmembrane region" description="Helical" evidence="1">
    <location>
        <begin position="79"/>
        <end position="98"/>
    </location>
</feature>
<sequence>MGLGNKPKQWVGSRKYLLSSTDIGTYLSHYSLSLRVLQTLVHQSLKLEFSLISDSNNNVNRYLMLIVRIKLISDFNNEIGHALVFVICHIVICNIASIY</sequence>
<keyword evidence="1" id="KW-0472">Membrane</keyword>
<proteinExistence type="predicted"/>
<organism evidence="2">
    <name type="scientific">Cacopsylla melanoneura</name>
    <dbReference type="NCBI Taxonomy" id="428564"/>
    <lineage>
        <taxon>Eukaryota</taxon>
        <taxon>Metazoa</taxon>
        <taxon>Ecdysozoa</taxon>
        <taxon>Arthropoda</taxon>
        <taxon>Hexapoda</taxon>
        <taxon>Insecta</taxon>
        <taxon>Pterygota</taxon>
        <taxon>Neoptera</taxon>
        <taxon>Paraneoptera</taxon>
        <taxon>Hemiptera</taxon>
        <taxon>Sternorrhyncha</taxon>
        <taxon>Psylloidea</taxon>
        <taxon>Psyllidae</taxon>
        <taxon>Psyllinae</taxon>
        <taxon>Cacopsylla</taxon>
    </lineage>
</organism>
<accession>A0A8D9C140</accession>
<keyword evidence="1" id="KW-1133">Transmembrane helix</keyword>
<evidence type="ECO:0000256" key="1">
    <source>
        <dbReference type="SAM" id="Phobius"/>
    </source>
</evidence>
<keyword evidence="1" id="KW-0812">Transmembrane</keyword>